<feature type="compositionally biased region" description="Acidic residues" evidence="1">
    <location>
        <begin position="11"/>
        <end position="30"/>
    </location>
</feature>
<evidence type="ECO:0000313" key="3">
    <source>
        <dbReference type="Proteomes" id="UP000050525"/>
    </source>
</evidence>
<feature type="compositionally biased region" description="Polar residues" evidence="1">
    <location>
        <begin position="32"/>
        <end position="42"/>
    </location>
</feature>
<sequence>MENLRSGSCSPEDETSVGEEISDAEQDAEPPDTSQNSPLNTRPETDAIFKCHTGFGSNMKPTEVNWTSIAANRLWIRPHY</sequence>
<name>A0A151PJ46_ALLMI</name>
<dbReference type="AlphaFoldDB" id="A0A151PJ46"/>
<evidence type="ECO:0000313" key="2">
    <source>
        <dbReference type="EMBL" id="KYO49087.1"/>
    </source>
</evidence>
<keyword evidence="3" id="KW-1185">Reference proteome</keyword>
<proteinExistence type="predicted"/>
<organism evidence="2 3">
    <name type="scientific">Alligator mississippiensis</name>
    <name type="common">American alligator</name>
    <dbReference type="NCBI Taxonomy" id="8496"/>
    <lineage>
        <taxon>Eukaryota</taxon>
        <taxon>Metazoa</taxon>
        <taxon>Chordata</taxon>
        <taxon>Craniata</taxon>
        <taxon>Vertebrata</taxon>
        <taxon>Euteleostomi</taxon>
        <taxon>Archelosauria</taxon>
        <taxon>Archosauria</taxon>
        <taxon>Crocodylia</taxon>
        <taxon>Alligatoridae</taxon>
        <taxon>Alligatorinae</taxon>
        <taxon>Alligator</taxon>
    </lineage>
</organism>
<gene>
    <name evidence="2" type="ORF">Y1Q_0020586</name>
</gene>
<dbReference type="EMBL" id="AKHW03000111">
    <property type="protein sequence ID" value="KYO49087.1"/>
    <property type="molecule type" value="Genomic_DNA"/>
</dbReference>
<accession>A0A151PJ46</accession>
<evidence type="ECO:0000256" key="1">
    <source>
        <dbReference type="SAM" id="MobiDB-lite"/>
    </source>
</evidence>
<reference evidence="2 3" key="1">
    <citation type="journal article" date="2012" name="Genome Biol.">
        <title>Sequencing three crocodilian genomes to illuminate the evolution of archosaurs and amniotes.</title>
        <authorList>
            <person name="St John J.A."/>
            <person name="Braun E.L."/>
            <person name="Isberg S.R."/>
            <person name="Miles L.G."/>
            <person name="Chong A.Y."/>
            <person name="Gongora J."/>
            <person name="Dalzell P."/>
            <person name="Moran C."/>
            <person name="Bed'hom B."/>
            <person name="Abzhanov A."/>
            <person name="Burgess S.C."/>
            <person name="Cooksey A.M."/>
            <person name="Castoe T.A."/>
            <person name="Crawford N.G."/>
            <person name="Densmore L.D."/>
            <person name="Drew J.C."/>
            <person name="Edwards S.V."/>
            <person name="Faircloth B.C."/>
            <person name="Fujita M.K."/>
            <person name="Greenwold M.J."/>
            <person name="Hoffmann F.G."/>
            <person name="Howard J.M."/>
            <person name="Iguchi T."/>
            <person name="Janes D.E."/>
            <person name="Khan S.Y."/>
            <person name="Kohno S."/>
            <person name="de Koning A.J."/>
            <person name="Lance S.L."/>
            <person name="McCarthy F.M."/>
            <person name="McCormack J.E."/>
            <person name="Merchant M.E."/>
            <person name="Peterson D.G."/>
            <person name="Pollock D.D."/>
            <person name="Pourmand N."/>
            <person name="Raney B.J."/>
            <person name="Roessler K.A."/>
            <person name="Sanford J.R."/>
            <person name="Sawyer R.H."/>
            <person name="Schmidt C.J."/>
            <person name="Triplett E.W."/>
            <person name="Tuberville T.D."/>
            <person name="Venegas-Anaya M."/>
            <person name="Howard J.T."/>
            <person name="Jarvis E.D."/>
            <person name="Guillette L.J.Jr."/>
            <person name="Glenn T.C."/>
            <person name="Green R.E."/>
            <person name="Ray D.A."/>
        </authorList>
    </citation>
    <scope>NUCLEOTIDE SEQUENCE [LARGE SCALE GENOMIC DNA]</scope>
    <source>
        <strain evidence="2">KSC_2009_1</strain>
    </source>
</reference>
<protein>
    <submittedName>
        <fullName evidence="2">Uncharacterized protein</fullName>
    </submittedName>
</protein>
<dbReference type="Proteomes" id="UP000050525">
    <property type="component" value="Unassembled WGS sequence"/>
</dbReference>
<comment type="caution">
    <text evidence="2">The sequence shown here is derived from an EMBL/GenBank/DDBJ whole genome shotgun (WGS) entry which is preliminary data.</text>
</comment>
<feature type="region of interest" description="Disordered" evidence="1">
    <location>
        <begin position="1"/>
        <end position="47"/>
    </location>
</feature>